<sequence>MLQTGEVDLAIALADTVREHEKGRLADGGSATGTNVAIGRVYQNYLQCAVLADGPLSEISELRGKVVSTGASGSGSSFTTRRVLDLSGLSEAEGGLAASSTVWETACESCERGALTRCFGQEGSRLPRLRSSARRCRCACSTCRTWPGCLKRSIRSSTSNRPFRRRFTARRCQRRRSGYPTCCSRVLS</sequence>
<dbReference type="Proteomes" id="UP000501387">
    <property type="component" value="Chromosome"/>
</dbReference>
<evidence type="ECO:0000313" key="1">
    <source>
        <dbReference type="EMBL" id="QIM15746.1"/>
    </source>
</evidence>
<accession>A0A6G8FGW2</accession>
<dbReference type="SUPFAM" id="SSF53850">
    <property type="entry name" value="Periplasmic binding protein-like II"/>
    <property type="match status" value="1"/>
</dbReference>
<dbReference type="PANTHER" id="PTHR42941:SF1">
    <property type="entry name" value="SLL1037 PROTEIN"/>
    <property type="match status" value="1"/>
</dbReference>
<dbReference type="Gene3D" id="3.40.190.10">
    <property type="entry name" value="Periplasmic binding protein-like II"/>
    <property type="match status" value="1"/>
</dbReference>
<dbReference type="KEGG" id="lins:G7067_03885"/>
<dbReference type="PANTHER" id="PTHR42941">
    <property type="entry name" value="SLL1037 PROTEIN"/>
    <property type="match status" value="1"/>
</dbReference>
<keyword evidence="2" id="KW-1185">Reference proteome</keyword>
<proteinExistence type="predicted"/>
<dbReference type="AlphaFoldDB" id="A0A6G8FGW2"/>
<dbReference type="InterPro" id="IPR011852">
    <property type="entry name" value="TRAP_TAXI"/>
</dbReference>
<dbReference type="Pfam" id="PF16868">
    <property type="entry name" value="NMT1_3"/>
    <property type="match status" value="1"/>
</dbReference>
<protein>
    <submittedName>
        <fullName evidence="1">Uncharacterized protein</fullName>
    </submittedName>
</protein>
<evidence type="ECO:0000313" key="2">
    <source>
        <dbReference type="Proteomes" id="UP000501387"/>
    </source>
</evidence>
<organism evidence="1 2">
    <name type="scientific">Leucobacter insecticola</name>
    <dbReference type="NCBI Taxonomy" id="2714934"/>
    <lineage>
        <taxon>Bacteria</taxon>
        <taxon>Bacillati</taxon>
        <taxon>Actinomycetota</taxon>
        <taxon>Actinomycetes</taxon>
        <taxon>Micrococcales</taxon>
        <taxon>Microbacteriaceae</taxon>
        <taxon>Leucobacter</taxon>
    </lineage>
</organism>
<reference evidence="1 2" key="1">
    <citation type="submission" date="2020-03" db="EMBL/GenBank/DDBJ databases">
        <title>Leucobacter sp. nov., isolated from beetles.</title>
        <authorList>
            <person name="Hyun D.-W."/>
            <person name="Bae J.-W."/>
        </authorList>
    </citation>
    <scope>NUCLEOTIDE SEQUENCE [LARGE SCALE GENOMIC DNA]</scope>
    <source>
        <strain evidence="1 2">HDW9B</strain>
    </source>
</reference>
<dbReference type="EMBL" id="CP049934">
    <property type="protein sequence ID" value="QIM15746.1"/>
    <property type="molecule type" value="Genomic_DNA"/>
</dbReference>
<gene>
    <name evidence="1" type="ORF">G7067_03885</name>
</gene>
<name>A0A6G8FGW2_9MICO</name>